<evidence type="ECO:0000256" key="1">
    <source>
        <dbReference type="SAM" id="MobiDB-lite"/>
    </source>
</evidence>
<sequence length="169" mass="19301">MQGTPKSKLNENDAISQNYEVVNKDGSVMGYGKENSVRTPNESVEVRGDDEKNHDGDYDPIEDRVENADNELHNEAFDDYQTDESEFQHNPAPSDESEFEEHVSQKRKVILDDQDCDHTKIEFRVGLRGKWKALNILRGSLQKHYELLKPYMAELLKADKEGSGKDGND</sequence>
<feature type="region of interest" description="Disordered" evidence="1">
    <location>
        <begin position="81"/>
        <end position="105"/>
    </location>
</feature>
<reference evidence="2 3" key="1">
    <citation type="journal article" date="2020" name="Mol. Plant">
        <title>The Chromosome-Based Rubber Tree Genome Provides New Insights into Spurge Genome Evolution and Rubber Biosynthesis.</title>
        <authorList>
            <person name="Liu J."/>
            <person name="Shi C."/>
            <person name="Shi C.C."/>
            <person name="Li W."/>
            <person name="Zhang Q.J."/>
            <person name="Zhang Y."/>
            <person name="Li K."/>
            <person name="Lu H.F."/>
            <person name="Shi C."/>
            <person name="Zhu S.T."/>
            <person name="Xiao Z.Y."/>
            <person name="Nan H."/>
            <person name="Yue Y."/>
            <person name="Zhu X.G."/>
            <person name="Wu Y."/>
            <person name="Hong X.N."/>
            <person name="Fan G.Y."/>
            <person name="Tong Y."/>
            <person name="Zhang D."/>
            <person name="Mao C.L."/>
            <person name="Liu Y.L."/>
            <person name="Hao S.J."/>
            <person name="Liu W.Q."/>
            <person name="Lv M.Q."/>
            <person name="Zhang H.B."/>
            <person name="Liu Y."/>
            <person name="Hu-Tang G.R."/>
            <person name="Wang J.P."/>
            <person name="Wang J.H."/>
            <person name="Sun Y.H."/>
            <person name="Ni S.B."/>
            <person name="Chen W.B."/>
            <person name="Zhang X.C."/>
            <person name="Jiao Y.N."/>
            <person name="Eichler E.E."/>
            <person name="Li G.H."/>
            <person name="Liu X."/>
            <person name="Gao L.Z."/>
        </authorList>
    </citation>
    <scope>NUCLEOTIDE SEQUENCE [LARGE SCALE GENOMIC DNA]</scope>
    <source>
        <strain evidence="3">cv. GT1</strain>
        <tissue evidence="2">Leaf</tissue>
    </source>
</reference>
<protein>
    <submittedName>
        <fullName evidence="2">Uncharacterized protein</fullName>
    </submittedName>
</protein>
<feature type="region of interest" description="Disordered" evidence="1">
    <location>
        <begin position="1"/>
        <end position="60"/>
    </location>
</feature>
<dbReference type="AlphaFoldDB" id="A0A6A6NDI0"/>
<accession>A0A6A6NDI0</accession>
<proteinExistence type="predicted"/>
<name>A0A6A6NDI0_HEVBR</name>
<feature type="compositionally biased region" description="Basic and acidic residues" evidence="1">
    <location>
        <begin position="44"/>
        <end position="60"/>
    </location>
</feature>
<keyword evidence="3" id="KW-1185">Reference proteome</keyword>
<evidence type="ECO:0000313" key="3">
    <source>
        <dbReference type="Proteomes" id="UP000467840"/>
    </source>
</evidence>
<gene>
    <name evidence="2" type="ORF">GH714_021169</name>
</gene>
<dbReference type="Proteomes" id="UP000467840">
    <property type="component" value="Chromosome 11"/>
</dbReference>
<comment type="caution">
    <text evidence="2">The sequence shown here is derived from an EMBL/GenBank/DDBJ whole genome shotgun (WGS) entry which is preliminary data.</text>
</comment>
<evidence type="ECO:0000313" key="2">
    <source>
        <dbReference type="EMBL" id="KAF2322609.1"/>
    </source>
</evidence>
<feature type="compositionally biased region" description="Polar residues" evidence="1">
    <location>
        <begin position="1"/>
        <end position="20"/>
    </location>
</feature>
<organism evidence="2 3">
    <name type="scientific">Hevea brasiliensis</name>
    <name type="common">Para rubber tree</name>
    <name type="synonym">Siphonia brasiliensis</name>
    <dbReference type="NCBI Taxonomy" id="3981"/>
    <lineage>
        <taxon>Eukaryota</taxon>
        <taxon>Viridiplantae</taxon>
        <taxon>Streptophyta</taxon>
        <taxon>Embryophyta</taxon>
        <taxon>Tracheophyta</taxon>
        <taxon>Spermatophyta</taxon>
        <taxon>Magnoliopsida</taxon>
        <taxon>eudicotyledons</taxon>
        <taxon>Gunneridae</taxon>
        <taxon>Pentapetalae</taxon>
        <taxon>rosids</taxon>
        <taxon>fabids</taxon>
        <taxon>Malpighiales</taxon>
        <taxon>Euphorbiaceae</taxon>
        <taxon>Crotonoideae</taxon>
        <taxon>Micrandreae</taxon>
        <taxon>Hevea</taxon>
    </lineage>
</organism>
<dbReference type="EMBL" id="JAAGAX010000002">
    <property type="protein sequence ID" value="KAF2322609.1"/>
    <property type="molecule type" value="Genomic_DNA"/>
</dbReference>